<dbReference type="AlphaFoldDB" id="A0A498J305"/>
<evidence type="ECO:0000313" key="2">
    <source>
        <dbReference type="EMBL" id="RXH90149.1"/>
    </source>
</evidence>
<protein>
    <submittedName>
        <fullName evidence="2">Uncharacterized protein</fullName>
    </submittedName>
</protein>
<keyword evidence="1" id="KW-1133">Transmembrane helix</keyword>
<feature type="transmembrane region" description="Helical" evidence="1">
    <location>
        <begin position="25"/>
        <end position="51"/>
    </location>
</feature>
<dbReference type="EMBL" id="RDQH01000335">
    <property type="protein sequence ID" value="RXH90149.1"/>
    <property type="molecule type" value="Genomic_DNA"/>
</dbReference>
<keyword evidence="1" id="KW-0472">Membrane</keyword>
<keyword evidence="1" id="KW-0812">Transmembrane</keyword>
<accession>A0A498J305</accession>
<gene>
    <name evidence="2" type="ORF">DVH24_032506</name>
</gene>
<dbReference type="Proteomes" id="UP000290289">
    <property type="component" value="Chromosome 9"/>
</dbReference>
<proteinExistence type="predicted"/>
<keyword evidence="3" id="KW-1185">Reference proteome</keyword>
<organism evidence="2 3">
    <name type="scientific">Malus domestica</name>
    <name type="common">Apple</name>
    <name type="synonym">Pyrus malus</name>
    <dbReference type="NCBI Taxonomy" id="3750"/>
    <lineage>
        <taxon>Eukaryota</taxon>
        <taxon>Viridiplantae</taxon>
        <taxon>Streptophyta</taxon>
        <taxon>Embryophyta</taxon>
        <taxon>Tracheophyta</taxon>
        <taxon>Spermatophyta</taxon>
        <taxon>Magnoliopsida</taxon>
        <taxon>eudicotyledons</taxon>
        <taxon>Gunneridae</taxon>
        <taxon>Pentapetalae</taxon>
        <taxon>rosids</taxon>
        <taxon>fabids</taxon>
        <taxon>Rosales</taxon>
        <taxon>Rosaceae</taxon>
        <taxon>Amygdaloideae</taxon>
        <taxon>Maleae</taxon>
        <taxon>Malus</taxon>
    </lineage>
</organism>
<comment type="caution">
    <text evidence="2">The sequence shown here is derived from an EMBL/GenBank/DDBJ whole genome shotgun (WGS) entry which is preliminary data.</text>
</comment>
<name>A0A498J305_MALDO</name>
<sequence length="61" mass="6803">MLQSARRRLVDGEGMLSGGCCSRTLGFLLLYFMAWASVLFVGSIGLVWQVLFWASLPISKY</sequence>
<evidence type="ECO:0000256" key="1">
    <source>
        <dbReference type="SAM" id="Phobius"/>
    </source>
</evidence>
<reference evidence="2 3" key="1">
    <citation type="submission" date="2018-10" db="EMBL/GenBank/DDBJ databases">
        <title>A high-quality apple genome assembly.</title>
        <authorList>
            <person name="Hu J."/>
        </authorList>
    </citation>
    <scope>NUCLEOTIDE SEQUENCE [LARGE SCALE GENOMIC DNA]</scope>
    <source>
        <strain evidence="3">cv. HFTH1</strain>
        <tissue evidence="2">Young leaf</tissue>
    </source>
</reference>
<evidence type="ECO:0000313" key="3">
    <source>
        <dbReference type="Proteomes" id="UP000290289"/>
    </source>
</evidence>